<organism evidence="4 5">
    <name type="scientific">Paenibacillus uliginis N3/975</name>
    <dbReference type="NCBI Taxonomy" id="1313296"/>
    <lineage>
        <taxon>Bacteria</taxon>
        <taxon>Bacillati</taxon>
        <taxon>Bacillota</taxon>
        <taxon>Bacilli</taxon>
        <taxon>Bacillales</taxon>
        <taxon>Paenibacillaceae</taxon>
        <taxon>Paenibacillus</taxon>
    </lineage>
</organism>
<dbReference type="SMART" id="SM00850">
    <property type="entry name" value="LytTR"/>
    <property type="match status" value="1"/>
</dbReference>
<keyword evidence="5" id="KW-1185">Reference proteome</keyword>
<dbReference type="PROSITE" id="PS50930">
    <property type="entry name" value="HTH_LYTTR"/>
    <property type="match status" value="1"/>
</dbReference>
<dbReference type="InterPro" id="IPR007492">
    <property type="entry name" value="LytTR_DNA-bd_dom"/>
</dbReference>
<dbReference type="Gene3D" id="2.40.50.1020">
    <property type="entry name" value="LytTr DNA-binding domain"/>
    <property type="match status" value="1"/>
</dbReference>
<dbReference type="Pfam" id="PF04397">
    <property type="entry name" value="LytTR"/>
    <property type="match status" value="1"/>
</dbReference>
<feature type="domain" description="ABC transporter" evidence="2">
    <location>
        <begin position="4"/>
        <end position="228"/>
    </location>
</feature>
<gene>
    <name evidence="4" type="ORF">SAMN05661091_5236</name>
</gene>
<feature type="domain" description="HTH LytTR-type" evidence="3">
    <location>
        <begin position="273"/>
        <end position="379"/>
    </location>
</feature>
<dbReference type="Pfam" id="PF00005">
    <property type="entry name" value="ABC_tran"/>
    <property type="match status" value="1"/>
</dbReference>
<dbReference type="GO" id="GO:0016887">
    <property type="term" value="F:ATP hydrolysis activity"/>
    <property type="evidence" value="ECO:0007669"/>
    <property type="project" value="InterPro"/>
</dbReference>
<dbReference type="PANTHER" id="PTHR43038:SF3">
    <property type="entry name" value="ABC TRANSPORTER G FAMILY MEMBER 20 ISOFORM X1"/>
    <property type="match status" value="1"/>
</dbReference>
<dbReference type="PANTHER" id="PTHR43038">
    <property type="entry name" value="ATP-BINDING CASSETTE, SUB-FAMILY H, MEMBER 1"/>
    <property type="match status" value="1"/>
</dbReference>
<protein>
    <submittedName>
        <fullName evidence="4">ABC-2 type transport system ATP-binding protein</fullName>
    </submittedName>
</protein>
<dbReference type="InterPro" id="IPR003439">
    <property type="entry name" value="ABC_transporter-like_ATP-bd"/>
</dbReference>
<dbReference type="STRING" id="1313296.SAMN05661091_5236"/>
<dbReference type="PIRSF" id="PIRSF036612">
    <property type="entry name" value="ABC_ATP_LytTR"/>
    <property type="match status" value="1"/>
</dbReference>
<evidence type="ECO:0000313" key="4">
    <source>
        <dbReference type="EMBL" id="SMF90789.1"/>
    </source>
</evidence>
<dbReference type="PROSITE" id="PS50893">
    <property type="entry name" value="ABC_TRANSPORTER_2"/>
    <property type="match status" value="1"/>
</dbReference>
<keyword evidence="4" id="KW-0067">ATP-binding</keyword>
<dbReference type="Gene3D" id="3.40.50.300">
    <property type="entry name" value="P-loop containing nucleotide triphosphate hydrolases"/>
    <property type="match status" value="1"/>
</dbReference>
<dbReference type="AlphaFoldDB" id="A0A1X7HQR0"/>
<proteinExistence type="predicted"/>
<dbReference type="GO" id="GO:0003677">
    <property type="term" value="F:DNA binding"/>
    <property type="evidence" value="ECO:0007669"/>
    <property type="project" value="InterPro"/>
</dbReference>
<feature type="region of interest" description="Disordered" evidence="1">
    <location>
        <begin position="214"/>
        <end position="252"/>
    </location>
</feature>
<evidence type="ECO:0000256" key="1">
    <source>
        <dbReference type="SAM" id="MobiDB-lite"/>
    </source>
</evidence>
<accession>A0A1X7HQR0</accession>
<evidence type="ECO:0000259" key="2">
    <source>
        <dbReference type="PROSITE" id="PS50893"/>
    </source>
</evidence>
<dbReference type="SUPFAM" id="SSF52540">
    <property type="entry name" value="P-loop containing nucleoside triphosphate hydrolases"/>
    <property type="match status" value="1"/>
</dbReference>
<name>A0A1X7HQR0_9BACL</name>
<sequence length="381" mass="43738">MNVLAIKDVERYTENMVVFPAFSLEIVQHEIVALYSSMNVRSTLLHMLIGKIPLSRGELSIKQATLSGNRTEYLSQLGISFLDDGLYERLTVRDHLIFAHKLSLSPWPIDEVLKIVQLEMKSNVRVSKLTLSEKRRVHFARLLMMDPALFVFEEPVQNVDNETKLVFTRFVNTLSERGKSVLILTGNMETALSVTNKIFRLDEKGLHRYEIIDETEQEDSPSPHPQDKHSAKTENPAETTELPLDMDSPEEQNIPDQEEISEVFVQPVRLEKIPTKMNDKMILFDPPEIDYIESSDGQSNIYVKGDAYPCVFKINELEERLQPFGFFRCHRSYIVNLQKVREVITYTRNSFSLVLDDQAKSSVPLSKSKMAELKEMLGLKA</sequence>
<dbReference type="GO" id="GO:0005524">
    <property type="term" value="F:ATP binding"/>
    <property type="evidence" value="ECO:0007669"/>
    <property type="project" value="UniProtKB-KW"/>
</dbReference>
<dbReference type="InterPro" id="IPR012046">
    <property type="entry name" value="LytTR_ABC"/>
</dbReference>
<evidence type="ECO:0000259" key="3">
    <source>
        <dbReference type="PROSITE" id="PS50930"/>
    </source>
</evidence>
<evidence type="ECO:0000313" key="5">
    <source>
        <dbReference type="Proteomes" id="UP000192940"/>
    </source>
</evidence>
<dbReference type="InterPro" id="IPR027417">
    <property type="entry name" value="P-loop_NTPase"/>
</dbReference>
<keyword evidence="4" id="KW-0547">Nucleotide-binding</keyword>
<reference evidence="4 5" key="1">
    <citation type="submission" date="2017-04" db="EMBL/GenBank/DDBJ databases">
        <authorList>
            <person name="Afonso C.L."/>
            <person name="Miller P.J."/>
            <person name="Scott M.A."/>
            <person name="Spackman E."/>
            <person name="Goraichik I."/>
            <person name="Dimitrov K.M."/>
            <person name="Suarez D.L."/>
            <person name="Swayne D.E."/>
        </authorList>
    </citation>
    <scope>NUCLEOTIDE SEQUENCE [LARGE SCALE GENOMIC DNA]</scope>
    <source>
        <strain evidence="4 5">N3/975</strain>
    </source>
</reference>
<dbReference type="EMBL" id="LT840184">
    <property type="protein sequence ID" value="SMF90789.1"/>
    <property type="molecule type" value="Genomic_DNA"/>
</dbReference>
<dbReference type="Proteomes" id="UP000192940">
    <property type="component" value="Chromosome I"/>
</dbReference>